<evidence type="ECO:0000256" key="2">
    <source>
        <dbReference type="SAM" id="Phobius"/>
    </source>
</evidence>
<evidence type="ECO:0000313" key="4">
    <source>
        <dbReference type="Proteomes" id="UP001151760"/>
    </source>
</evidence>
<keyword evidence="4" id="KW-1185">Reference proteome</keyword>
<protein>
    <recommendedName>
        <fullName evidence="5">Glycine-rich protein</fullName>
    </recommendedName>
</protein>
<dbReference type="PANTHER" id="PTHR24078:SF575">
    <property type="entry name" value="DNAJ HEAT SHOCK FAMILY PROTEIN"/>
    <property type="match status" value="1"/>
</dbReference>
<reference evidence="3" key="2">
    <citation type="submission" date="2022-01" db="EMBL/GenBank/DDBJ databases">
        <authorList>
            <person name="Yamashiro T."/>
            <person name="Shiraishi A."/>
            <person name="Satake H."/>
            <person name="Nakayama K."/>
        </authorList>
    </citation>
    <scope>NUCLEOTIDE SEQUENCE</scope>
</reference>
<dbReference type="EMBL" id="BQNB010020546">
    <property type="protein sequence ID" value="GJT97134.1"/>
    <property type="molecule type" value="Genomic_DNA"/>
</dbReference>
<evidence type="ECO:0000313" key="3">
    <source>
        <dbReference type="EMBL" id="GJT97134.1"/>
    </source>
</evidence>
<dbReference type="PANTHER" id="PTHR24078">
    <property type="entry name" value="DNAJ HOMOLOG SUBFAMILY C MEMBER"/>
    <property type="match status" value="1"/>
</dbReference>
<dbReference type="Gene3D" id="2.60.260.20">
    <property type="entry name" value="Urease metallochaperone UreE, N-terminal domain"/>
    <property type="match status" value="1"/>
</dbReference>
<keyword evidence="2" id="KW-1133">Transmembrane helix</keyword>
<feature type="transmembrane region" description="Helical" evidence="2">
    <location>
        <begin position="7"/>
        <end position="25"/>
    </location>
</feature>
<name>A0ABQ5IAG5_9ASTR</name>
<dbReference type="InterPro" id="IPR051339">
    <property type="entry name" value="DnaJ_subfamily_B"/>
</dbReference>
<feature type="transmembrane region" description="Helical" evidence="2">
    <location>
        <begin position="59"/>
        <end position="81"/>
    </location>
</feature>
<organism evidence="3 4">
    <name type="scientific">Tanacetum coccineum</name>
    <dbReference type="NCBI Taxonomy" id="301880"/>
    <lineage>
        <taxon>Eukaryota</taxon>
        <taxon>Viridiplantae</taxon>
        <taxon>Streptophyta</taxon>
        <taxon>Embryophyta</taxon>
        <taxon>Tracheophyta</taxon>
        <taxon>Spermatophyta</taxon>
        <taxon>Magnoliopsida</taxon>
        <taxon>eudicotyledons</taxon>
        <taxon>Gunneridae</taxon>
        <taxon>Pentapetalae</taxon>
        <taxon>asterids</taxon>
        <taxon>campanulids</taxon>
        <taxon>Asterales</taxon>
        <taxon>Asteraceae</taxon>
        <taxon>Asteroideae</taxon>
        <taxon>Anthemideae</taxon>
        <taxon>Anthemidinae</taxon>
        <taxon>Tanacetum</taxon>
    </lineage>
</organism>
<gene>
    <name evidence="3" type="ORF">Tco_1092652</name>
</gene>
<evidence type="ECO:0000256" key="1">
    <source>
        <dbReference type="ARBA" id="ARBA00023186"/>
    </source>
</evidence>
<keyword evidence="2" id="KW-0812">Transmembrane</keyword>
<sequence length="199" mass="21089">MLSRYVSAYPFIVVMASLLFRFATFSSGTSGGKPKLTQSIAQDQDRANPSSTITWRLGAIFASALLRSIVKVLVCAKIVYIKRKRTQLYNREPKRGGYSSSFDGGFDDSYGRFKGMGGGGGGGDGSGMRGLRFSSNMFGDGGGGGFEHIFSSFGNGGGGSAFGGGSGIRKAAAIERNLPCTLEELYKGTTKKIKISRHC</sequence>
<accession>A0ABQ5IAG5</accession>
<keyword evidence="1" id="KW-0143">Chaperone</keyword>
<dbReference type="Proteomes" id="UP001151760">
    <property type="component" value="Unassembled WGS sequence"/>
</dbReference>
<reference evidence="3" key="1">
    <citation type="journal article" date="2022" name="Int. J. Mol. Sci.">
        <title>Draft Genome of Tanacetum Coccineum: Genomic Comparison of Closely Related Tanacetum-Family Plants.</title>
        <authorList>
            <person name="Yamashiro T."/>
            <person name="Shiraishi A."/>
            <person name="Nakayama K."/>
            <person name="Satake H."/>
        </authorList>
    </citation>
    <scope>NUCLEOTIDE SEQUENCE</scope>
</reference>
<proteinExistence type="predicted"/>
<evidence type="ECO:0008006" key="5">
    <source>
        <dbReference type="Google" id="ProtNLM"/>
    </source>
</evidence>
<keyword evidence="2" id="KW-0472">Membrane</keyword>
<comment type="caution">
    <text evidence="3">The sequence shown here is derived from an EMBL/GenBank/DDBJ whole genome shotgun (WGS) entry which is preliminary data.</text>
</comment>